<evidence type="ECO:0000259" key="18">
    <source>
        <dbReference type="PROSITE" id="PS51462"/>
    </source>
</evidence>
<comment type="catalytic activity">
    <reaction evidence="15">
        <text>a 5'-end (N(7)-methyl 5'-triphosphoguanosine)-ribonucleoside in mRNA + H2O = N(7)-methyl-GDP + a 5'-end phospho-ribonucleoside in mRNA + 2 H(+)</text>
        <dbReference type="Rhea" id="RHEA:67484"/>
        <dbReference type="Rhea" id="RHEA-COMP:15692"/>
        <dbReference type="Rhea" id="RHEA-COMP:17167"/>
        <dbReference type="ChEBI" id="CHEBI:15377"/>
        <dbReference type="ChEBI" id="CHEBI:15378"/>
        <dbReference type="ChEBI" id="CHEBI:63714"/>
        <dbReference type="ChEBI" id="CHEBI:138282"/>
        <dbReference type="ChEBI" id="CHEBI:156461"/>
        <dbReference type="EC" id="3.6.1.62"/>
    </reaction>
    <physiologicalReaction direction="left-to-right" evidence="15">
        <dbReference type="Rhea" id="RHEA:67485"/>
    </physiologicalReaction>
</comment>
<evidence type="ECO:0000256" key="2">
    <source>
        <dbReference type="ARBA" id="ARBA00004604"/>
    </source>
</evidence>
<evidence type="ECO:0000256" key="6">
    <source>
        <dbReference type="ARBA" id="ARBA00023080"/>
    </source>
</evidence>
<dbReference type="Proteomes" id="UP001148838">
    <property type="component" value="Unassembled WGS sequence"/>
</dbReference>
<dbReference type="InterPro" id="IPR000086">
    <property type="entry name" value="NUDIX_hydrolase_dom"/>
</dbReference>
<evidence type="ECO:0000256" key="4">
    <source>
        <dbReference type="ARBA" id="ARBA00022801"/>
    </source>
</evidence>
<evidence type="ECO:0000313" key="19">
    <source>
        <dbReference type="EMBL" id="KAJ4439640.1"/>
    </source>
</evidence>
<dbReference type="Pfam" id="PF22327">
    <property type="entry name" value="Nudt16-like"/>
    <property type="match status" value="1"/>
</dbReference>
<dbReference type="Gene3D" id="3.90.79.10">
    <property type="entry name" value="Nucleoside Triphosphate Pyrophosphohydrolase"/>
    <property type="match status" value="1"/>
</dbReference>
<evidence type="ECO:0000256" key="11">
    <source>
        <dbReference type="ARBA" id="ARBA00041450"/>
    </source>
</evidence>
<dbReference type="EMBL" id="JAJSOF020000017">
    <property type="protein sequence ID" value="KAJ4439640.1"/>
    <property type="molecule type" value="Genomic_DNA"/>
</dbReference>
<comment type="caution">
    <text evidence="19">The sequence shown here is derived from an EMBL/GenBank/DDBJ whole genome shotgun (WGS) entry which is preliminary data.</text>
</comment>
<accession>A0ABQ8T120</accession>
<evidence type="ECO:0000313" key="20">
    <source>
        <dbReference type="Proteomes" id="UP001148838"/>
    </source>
</evidence>
<keyword evidence="6" id="KW-0546">Nucleotide metabolism</keyword>
<evidence type="ECO:0000256" key="8">
    <source>
        <dbReference type="ARBA" id="ARBA00038173"/>
    </source>
</evidence>
<comment type="subcellular location">
    <subcellularLocation>
        <location evidence="2">Nucleus</location>
        <location evidence="2">Nucleolus</location>
    </subcellularLocation>
    <subcellularLocation>
        <location evidence="3">Nucleus</location>
        <location evidence="3">Nucleoplasm</location>
    </subcellularLocation>
</comment>
<gene>
    <name evidence="19" type="ORF">ANN_07768</name>
</gene>
<name>A0ABQ8T120_PERAM</name>
<evidence type="ECO:0000256" key="3">
    <source>
        <dbReference type="ARBA" id="ARBA00004642"/>
    </source>
</evidence>
<evidence type="ECO:0000256" key="16">
    <source>
        <dbReference type="ARBA" id="ARBA00047875"/>
    </source>
</evidence>
<keyword evidence="5" id="KW-0694">RNA-binding</keyword>
<protein>
    <recommendedName>
        <fullName evidence="10">U8 snoRNA-decapping enzyme</fullName>
        <ecNumber evidence="9">3.6.1.64</ecNumber>
    </recommendedName>
    <alternativeName>
        <fullName evidence="13">IDP phosphatase</fullName>
    </alternativeName>
    <alternativeName>
        <fullName evidence="11">Inosine diphosphate phosphatase</fullName>
    </alternativeName>
    <alternativeName>
        <fullName evidence="12">Nucleoside diphosphate-linked moiety X motif 16</fullName>
    </alternativeName>
    <alternativeName>
        <fullName evidence="14">m7GpppN-mRNA hydrolase</fullName>
    </alternativeName>
</protein>
<keyword evidence="20" id="KW-1185">Reference proteome</keyword>
<comment type="catalytic activity">
    <reaction evidence="16">
        <text>IDP + H2O = IMP + phosphate + H(+)</text>
        <dbReference type="Rhea" id="RHEA:35207"/>
        <dbReference type="ChEBI" id="CHEBI:15377"/>
        <dbReference type="ChEBI" id="CHEBI:15378"/>
        <dbReference type="ChEBI" id="CHEBI:43474"/>
        <dbReference type="ChEBI" id="CHEBI:58053"/>
        <dbReference type="ChEBI" id="CHEBI:58280"/>
        <dbReference type="EC" id="3.6.1.64"/>
    </reaction>
    <physiologicalReaction direction="left-to-right" evidence="16">
        <dbReference type="Rhea" id="RHEA:35208"/>
    </physiologicalReaction>
</comment>
<dbReference type="PANTHER" id="PTHR31699">
    <property type="entry name" value="NUDIX T16 FAMILY MEMBER"/>
    <property type="match status" value="1"/>
</dbReference>
<dbReference type="SUPFAM" id="SSF55811">
    <property type="entry name" value="Nudix"/>
    <property type="match status" value="1"/>
</dbReference>
<evidence type="ECO:0000256" key="1">
    <source>
        <dbReference type="ARBA" id="ARBA00001941"/>
    </source>
</evidence>
<keyword evidence="4" id="KW-0378">Hydrolase</keyword>
<dbReference type="InterPro" id="IPR020084">
    <property type="entry name" value="NUDIX_hydrolase_CS"/>
</dbReference>
<dbReference type="PROSITE" id="PS00893">
    <property type="entry name" value="NUDIX_BOX"/>
    <property type="match status" value="1"/>
</dbReference>
<proteinExistence type="inferred from homology"/>
<evidence type="ECO:0000256" key="13">
    <source>
        <dbReference type="ARBA" id="ARBA00042015"/>
    </source>
</evidence>
<dbReference type="InterPro" id="IPR054754">
    <property type="entry name" value="NudT16"/>
</dbReference>
<evidence type="ECO:0000256" key="14">
    <source>
        <dbReference type="ARBA" id="ARBA00043162"/>
    </source>
</evidence>
<comment type="cofactor">
    <cofactor evidence="1">
        <name>Co(2+)</name>
        <dbReference type="ChEBI" id="CHEBI:48828"/>
    </cofactor>
</comment>
<dbReference type="PROSITE" id="PS51462">
    <property type="entry name" value="NUDIX"/>
    <property type="match status" value="1"/>
</dbReference>
<evidence type="ECO:0000256" key="5">
    <source>
        <dbReference type="ARBA" id="ARBA00022884"/>
    </source>
</evidence>
<evidence type="ECO:0000256" key="9">
    <source>
        <dbReference type="ARBA" id="ARBA00038899"/>
    </source>
</evidence>
<sequence>MANTGDRSWGHLADTEHFGRACTNYIVIAKEDLDQPQYCGSTHAGHCMIYSRTNERIFGIYSARAVILMQMRFDGLIGFPGGLIDEGEDVLPGLNRELVEEMNVDVVKYPVKEENYGVTHWCPSKKLLLHFYALELPIDVLKVIEEEAVKAHDFGTETLGTFRVPLYTMGDDYRGFPAFLANSFAGNARDQLLYTLRHLSIMNNEEIDKALKANPV</sequence>
<evidence type="ECO:0000256" key="7">
    <source>
        <dbReference type="ARBA" id="ARBA00023242"/>
    </source>
</evidence>
<evidence type="ECO:0000256" key="10">
    <source>
        <dbReference type="ARBA" id="ARBA00039871"/>
    </source>
</evidence>
<evidence type="ECO:0000256" key="12">
    <source>
        <dbReference type="ARBA" id="ARBA00041656"/>
    </source>
</evidence>
<feature type="domain" description="Nudix hydrolase" evidence="18">
    <location>
        <begin position="40"/>
        <end position="186"/>
    </location>
</feature>
<comment type="catalytic activity">
    <reaction evidence="17">
        <text>dIDP + H2O = dIMP + phosphate + H(+)</text>
        <dbReference type="Rhea" id="RHEA:35211"/>
        <dbReference type="ChEBI" id="CHEBI:15377"/>
        <dbReference type="ChEBI" id="CHEBI:15378"/>
        <dbReference type="ChEBI" id="CHEBI:43474"/>
        <dbReference type="ChEBI" id="CHEBI:61194"/>
        <dbReference type="ChEBI" id="CHEBI:62286"/>
        <dbReference type="EC" id="3.6.1.64"/>
    </reaction>
    <physiologicalReaction direction="left-to-right" evidence="17">
        <dbReference type="Rhea" id="RHEA:35212"/>
    </physiologicalReaction>
</comment>
<keyword evidence="7" id="KW-0539">Nucleus</keyword>
<evidence type="ECO:0000256" key="17">
    <source>
        <dbReference type="ARBA" id="ARBA00048945"/>
    </source>
</evidence>
<dbReference type="InterPro" id="IPR015797">
    <property type="entry name" value="NUDIX_hydrolase-like_dom_sf"/>
</dbReference>
<dbReference type="PANTHER" id="PTHR31699:SF1">
    <property type="entry name" value="U8 SNORNA-DECAPPING ENZYME"/>
    <property type="match status" value="1"/>
</dbReference>
<dbReference type="EC" id="3.6.1.64" evidence="9"/>
<reference evidence="19 20" key="1">
    <citation type="journal article" date="2022" name="Allergy">
        <title>Genome assembly and annotation of Periplaneta americana reveal a comprehensive cockroach allergen profile.</title>
        <authorList>
            <person name="Wang L."/>
            <person name="Xiong Q."/>
            <person name="Saelim N."/>
            <person name="Wang L."/>
            <person name="Nong W."/>
            <person name="Wan A.T."/>
            <person name="Shi M."/>
            <person name="Liu X."/>
            <person name="Cao Q."/>
            <person name="Hui J.H.L."/>
            <person name="Sookrung N."/>
            <person name="Leung T.F."/>
            <person name="Tungtrongchitr A."/>
            <person name="Tsui S.K.W."/>
        </authorList>
    </citation>
    <scope>NUCLEOTIDE SEQUENCE [LARGE SCALE GENOMIC DNA]</scope>
    <source>
        <strain evidence="19">PWHHKU_190912</strain>
    </source>
</reference>
<comment type="similarity">
    <text evidence="8">Belongs to the Nudix hydrolase family. NUDT16 subfamily.</text>
</comment>
<organism evidence="19 20">
    <name type="scientific">Periplaneta americana</name>
    <name type="common">American cockroach</name>
    <name type="synonym">Blatta americana</name>
    <dbReference type="NCBI Taxonomy" id="6978"/>
    <lineage>
        <taxon>Eukaryota</taxon>
        <taxon>Metazoa</taxon>
        <taxon>Ecdysozoa</taxon>
        <taxon>Arthropoda</taxon>
        <taxon>Hexapoda</taxon>
        <taxon>Insecta</taxon>
        <taxon>Pterygota</taxon>
        <taxon>Neoptera</taxon>
        <taxon>Polyneoptera</taxon>
        <taxon>Dictyoptera</taxon>
        <taxon>Blattodea</taxon>
        <taxon>Blattoidea</taxon>
        <taxon>Blattidae</taxon>
        <taxon>Blattinae</taxon>
        <taxon>Periplaneta</taxon>
    </lineage>
</organism>
<evidence type="ECO:0000256" key="15">
    <source>
        <dbReference type="ARBA" id="ARBA00047661"/>
    </source>
</evidence>